<feature type="transmembrane region" description="Helical" evidence="1">
    <location>
        <begin position="88"/>
        <end position="106"/>
    </location>
</feature>
<dbReference type="Pfam" id="PF04854">
    <property type="entry name" value="DUF624"/>
    <property type="match status" value="1"/>
</dbReference>
<name>A0ABW1UNW6_9LACO</name>
<gene>
    <name evidence="2" type="ORF">ACFQHW_07490</name>
</gene>
<reference evidence="3" key="1">
    <citation type="journal article" date="2019" name="Int. J. Syst. Evol. Microbiol.">
        <title>The Global Catalogue of Microorganisms (GCM) 10K type strain sequencing project: providing services to taxonomists for standard genome sequencing and annotation.</title>
        <authorList>
            <consortium name="The Broad Institute Genomics Platform"/>
            <consortium name="The Broad Institute Genome Sequencing Center for Infectious Disease"/>
            <person name="Wu L."/>
            <person name="Ma J."/>
        </authorList>
    </citation>
    <scope>NUCLEOTIDE SEQUENCE [LARGE SCALE GENOMIC DNA]</scope>
    <source>
        <strain evidence="3">CCM 8897</strain>
    </source>
</reference>
<keyword evidence="3" id="KW-1185">Reference proteome</keyword>
<keyword evidence="1" id="KW-1133">Transmembrane helix</keyword>
<dbReference type="RefSeq" id="WP_125597679.1">
    <property type="nucleotide sequence ID" value="NZ_JBHSSM010000017.1"/>
</dbReference>
<evidence type="ECO:0000313" key="2">
    <source>
        <dbReference type="EMBL" id="MFC6315401.1"/>
    </source>
</evidence>
<evidence type="ECO:0000256" key="1">
    <source>
        <dbReference type="SAM" id="Phobius"/>
    </source>
</evidence>
<proteinExistence type="predicted"/>
<dbReference type="Proteomes" id="UP001596310">
    <property type="component" value="Unassembled WGS sequence"/>
</dbReference>
<sequence length="233" mass="26414">MVTSGKYDGNGVKMIATTLQRFFNGVYTVLKLSLFFWVLTLAGGVVLGLGPALQTVSDLYVAHHFEYQLITFAEAWRGFKQNFKLSNAWFWVVALIAGALGYNLYLGVQIKGWFWLFIDFIIIFVLLFDLSVGLSAMTLQSHYEIQWRNLLKLALLQFFHKFAQDLLLVAGLAGLLFLTWKFKAMILFFTVPLIVLWSDLVNQPWIKTIEATMADNSAGSDHADLGKRADQDK</sequence>
<protein>
    <submittedName>
        <fullName evidence="2">YesL family protein</fullName>
    </submittedName>
</protein>
<feature type="transmembrane region" description="Helical" evidence="1">
    <location>
        <begin position="34"/>
        <end position="53"/>
    </location>
</feature>
<dbReference type="EMBL" id="JBHSSM010000017">
    <property type="protein sequence ID" value="MFC6315401.1"/>
    <property type="molecule type" value="Genomic_DNA"/>
</dbReference>
<keyword evidence="1" id="KW-0812">Transmembrane</keyword>
<feature type="transmembrane region" description="Helical" evidence="1">
    <location>
        <begin position="112"/>
        <end position="137"/>
    </location>
</feature>
<organism evidence="2 3">
    <name type="scientific">Lapidilactobacillus achengensis</name>
    <dbReference type="NCBI Taxonomy" id="2486000"/>
    <lineage>
        <taxon>Bacteria</taxon>
        <taxon>Bacillati</taxon>
        <taxon>Bacillota</taxon>
        <taxon>Bacilli</taxon>
        <taxon>Lactobacillales</taxon>
        <taxon>Lactobacillaceae</taxon>
        <taxon>Lapidilactobacillus</taxon>
    </lineage>
</organism>
<evidence type="ECO:0000313" key="3">
    <source>
        <dbReference type="Proteomes" id="UP001596310"/>
    </source>
</evidence>
<accession>A0ABW1UNW6</accession>
<feature type="transmembrane region" description="Helical" evidence="1">
    <location>
        <begin position="158"/>
        <end position="178"/>
    </location>
</feature>
<dbReference type="InterPro" id="IPR006938">
    <property type="entry name" value="DUF624"/>
</dbReference>
<comment type="caution">
    <text evidence="2">The sequence shown here is derived from an EMBL/GenBank/DDBJ whole genome shotgun (WGS) entry which is preliminary data.</text>
</comment>
<keyword evidence="1" id="KW-0472">Membrane</keyword>